<gene>
    <name evidence="7 9" type="primary">mraZ</name>
    <name evidence="9" type="ORF">ACFOEK_21080</name>
</gene>
<dbReference type="CDD" id="cd16321">
    <property type="entry name" value="MraZ_C"/>
    <property type="match status" value="1"/>
</dbReference>
<dbReference type="PROSITE" id="PS51740">
    <property type="entry name" value="SPOVT_ABRB"/>
    <property type="match status" value="2"/>
</dbReference>
<organism evidence="9 10">
    <name type="scientific">Litoribrevibacter euphylliae</name>
    <dbReference type="NCBI Taxonomy" id="1834034"/>
    <lineage>
        <taxon>Bacteria</taxon>
        <taxon>Pseudomonadati</taxon>
        <taxon>Pseudomonadota</taxon>
        <taxon>Gammaproteobacteria</taxon>
        <taxon>Oceanospirillales</taxon>
        <taxon>Oceanospirillaceae</taxon>
        <taxon>Litoribrevibacter</taxon>
    </lineage>
</organism>
<dbReference type="InterPro" id="IPR035644">
    <property type="entry name" value="MraZ_C"/>
</dbReference>
<dbReference type="InterPro" id="IPR007159">
    <property type="entry name" value="SpoVT-AbrB_dom"/>
</dbReference>
<evidence type="ECO:0000256" key="4">
    <source>
        <dbReference type="ARBA" id="ARBA00023015"/>
    </source>
</evidence>
<evidence type="ECO:0000313" key="9">
    <source>
        <dbReference type="EMBL" id="MFC3153547.1"/>
    </source>
</evidence>
<dbReference type="SUPFAM" id="SSF89447">
    <property type="entry name" value="AbrB/MazE/MraZ-like"/>
    <property type="match status" value="1"/>
</dbReference>
<dbReference type="Pfam" id="PF02381">
    <property type="entry name" value="MraZ"/>
    <property type="match status" value="2"/>
</dbReference>
<evidence type="ECO:0000256" key="3">
    <source>
        <dbReference type="ARBA" id="ARBA00022737"/>
    </source>
</evidence>
<dbReference type="Proteomes" id="UP001595476">
    <property type="component" value="Unassembled WGS sequence"/>
</dbReference>
<keyword evidence="3" id="KW-0677">Repeat</keyword>
<keyword evidence="5 7" id="KW-0238">DNA-binding</keyword>
<reference evidence="10" key="1">
    <citation type="journal article" date="2019" name="Int. J. Syst. Evol. Microbiol.">
        <title>The Global Catalogue of Microorganisms (GCM) 10K type strain sequencing project: providing services to taxonomists for standard genome sequencing and annotation.</title>
        <authorList>
            <consortium name="The Broad Institute Genomics Platform"/>
            <consortium name="The Broad Institute Genome Sequencing Center for Infectious Disease"/>
            <person name="Wu L."/>
            <person name="Ma J."/>
        </authorList>
    </citation>
    <scope>NUCLEOTIDE SEQUENCE [LARGE SCALE GENOMIC DNA]</scope>
    <source>
        <strain evidence="10">KCTC 52438</strain>
    </source>
</reference>
<dbReference type="HAMAP" id="MF_01008">
    <property type="entry name" value="MraZ"/>
    <property type="match status" value="1"/>
</dbReference>
<dbReference type="NCBIfam" id="TIGR00242">
    <property type="entry name" value="division/cell wall cluster transcriptional repressor MraZ"/>
    <property type="match status" value="1"/>
</dbReference>
<comment type="subcellular location">
    <subcellularLocation>
        <location evidence="7">Cytoplasm</location>
        <location evidence="7">Nucleoid</location>
    </subcellularLocation>
</comment>
<comment type="subunit">
    <text evidence="7">Forms oligomers.</text>
</comment>
<dbReference type="InterPro" id="IPR020603">
    <property type="entry name" value="MraZ_dom"/>
</dbReference>
<name>A0ABV7HPF4_9GAMM</name>
<evidence type="ECO:0000256" key="1">
    <source>
        <dbReference type="ARBA" id="ARBA00013860"/>
    </source>
</evidence>
<keyword evidence="6 7" id="KW-0804">Transcription</keyword>
<proteinExistence type="inferred from homology"/>
<comment type="caution">
    <text evidence="9">The sequence shown here is derived from an EMBL/GenBank/DDBJ whole genome shotgun (WGS) entry which is preliminary data.</text>
</comment>
<dbReference type="InterPro" id="IPR035642">
    <property type="entry name" value="MraZ_N"/>
</dbReference>
<feature type="domain" description="SpoVT-AbrB" evidence="8">
    <location>
        <begin position="5"/>
        <end position="52"/>
    </location>
</feature>
<dbReference type="PANTHER" id="PTHR34701">
    <property type="entry name" value="TRANSCRIPTIONAL REGULATOR MRAZ"/>
    <property type="match status" value="1"/>
</dbReference>
<dbReference type="InterPro" id="IPR037914">
    <property type="entry name" value="SpoVT-AbrB_sf"/>
</dbReference>
<evidence type="ECO:0000259" key="8">
    <source>
        <dbReference type="PROSITE" id="PS51740"/>
    </source>
</evidence>
<dbReference type="RefSeq" id="WP_386723469.1">
    <property type="nucleotide sequence ID" value="NZ_JBHRSZ010000010.1"/>
</dbReference>
<dbReference type="Gene3D" id="3.40.1550.20">
    <property type="entry name" value="Transcriptional regulator MraZ domain"/>
    <property type="match status" value="1"/>
</dbReference>
<dbReference type="PANTHER" id="PTHR34701:SF1">
    <property type="entry name" value="TRANSCRIPTIONAL REGULATOR MRAZ"/>
    <property type="match status" value="1"/>
</dbReference>
<evidence type="ECO:0000256" key="5">
    <source>
        <dbReference type="ARBA" id="ARBA00023125"/>
    </source>
</evidence>
<evidence type="ECO:0000256" key="7">
    <source>
        <dbReference type="HAMAP-Rule" id="MF_01008"/>
    </source>
</evidence>
<feature type="domain" description="SpoVT-AbrB" evidence="8">
    <location>
        <begin position="81"/>
        <end position="124"/>
    </location>
</feature>
<dbReference type="EMBL" id="JBHRSZ010000010">
    <property type="protein sequence ID" value="MFC3153547.1"/>
    <property type="molecule type" value="Genomic_DNA"/>
</dbReference>
<comment type="similarity">
    <text evidence="7">Belongs to the MraZ family.</text>
</comment>
<protein>
    <recommendedName>
        <fullName evidence="1 7">Transcriptional regulator MraZ</fullName>
    </recommendedName>
</protein>
<dbReference type="InterPro" id="IPR003444">
    <property type="entry name" value="MraZ"/>
</dbReference>
<evidence type="ECO:0000256" key="6">
    <source>
        <dbReference type="ARBA" id="ARBA00023163"/>
    </source>
</evidence>
<dbReference type="InterPro" id="IPR038619">
    <property type="entry name" value="MraZ_sf"/>
</dbReference>
<sequence>MFQGSQSINLDAKGRFAIPSRYRDVLLAVCEGRMVVTANPYERCLNVYPEAHWQEVKSKIESLPNGNKKVRRLQRLVLGNACELEMDGNGRLLLPQTLRDYASLDKKAMLVGLGDKAELWSEQSWNDMLDEDDDDPMPEEMMNLSL</sequence>
<dbReference type="CDD" id="cd16320">
    <property type="entry name" value="MraZ_N"/>
    <property type="match status" value="1"/>
</dbReference>
<evidence type="ECO:0000313" key="10">
    <source>
        <dbReference type="Proteomes" id="UP001595476"/>
    </source>
</evidence>
<keyword evidence="4 7" id="KW-0805">Transcription regulation</keyword>
<keyword evidence="2 7" id="KW-0963">Cytoplasm</keyword>
<accession>A0ABV7HPF4</accession>
<keyword evidence="10" id="KW-1185">Reference proteome</keyword>
<evidence type="ECO:0000256" key="2">
    <source>
        <dbReference type="ARBA" id="ARBA00022490"/>
    </source>
</evidence>